<feature type="transmembrane region" description="Helical" evidence="9">
    <location>
        <begin position="130"/>
        <end position="149"/>
    </location>
</feature>
<dbReference type="InterPro" id="IPR036640">
    <property type="entry name" value="ABC1_TM_sf"/>
</dbReference>
<dbReference type="Pfam" id="PF00664">
    <property type="entry name" value="ABC_membrane"/>
    <property type="match status" value="1"/>
</dbReference>
<evidence type="ECO:0000313" key="12">
    <source>
        <dbReference type="EMBL" id="OUN18504.1"/>
    </source>
</evidence>
<evidence type="ECO:0000256" key="2">
    <source>
        <dbReference type="ARBA" id="ARBA00022448"/>
    </source>
</evidence>
<dbReference type="InterPro" id="IPR017871">
    <property type="entry name" value="ABC_transporter-like_CS"/>
</dbReference>
<keyword evidence="5" id="KW-0547">Nucleotide-binding</keyword>
<dbReference type="AlphaFoldDB" id="A0AB36MHL1"/>
<dbReference type="GO" id="GO:0005524">
    <property type="term" value="F:ATP binding"/>
    <property type="evidence" value="ECO:0007669"/>
    <property type="project" value="UniProtKB-KW"/>
</dbReference>
<accession>A0AB36MHL1</accession>
<dbReference type="PANTHER" id="PTHR43394:SF1">
    <property type="entry name" value="ATP-BINDING CASSETTE SUB-FAMILY B MEMBER 10, MITOCHONDRIAL"/>
    <property type="match status" value="1"/>
</dbReference>
<dbReference type="Proteomes" id="UP000196255">
    <property type="component" value="Unassembled WGS sequence"/>
</dbReference>
<dbReference type="SUPFAM" id="SSF52540">
    <property type="entry name" value="P-loop containing nucleoside triphosphate hydrolases"/>
    <property type="match status" value="1"/>
</dbReference>
<dbReference type="EMBL" id="NFHF01000010">
    <property type="protein sequence ID" value="OUN18504.1"/>
    <property type="molecule type" value="Genomic_DNA"/>
</dbReference>
<dbReference type="CDD" id="cd18548">
    <property type="entry name" value="ABC_6TM_Tm287_like"/>
    <property type="match status" value="1"/>
</dbReference>
<proteinExistence type="predicted"/>
<reference evidence="13" key="1">
    <citation type="submission" date="2017-04" db="EMBL/GenBank/DDBJ databases">
        <title>Function of individual gut microbiota members based on whole genome sequencing of pure cultures obtained from chicken caecum.</title>
        <authorList>
            <person name="Medvecky M."/>
            <person name="Cejkova D."/>
            <person name="Polansky O."/>
            <person name="Karasova D."/>
            <person name="Kubasova T."/>
            <person name="Cizek A."/>
            <person name="Rychlik I."/>
        </authorList>
    </citation>
    <scope>NUCLEOTIDE SEQUENCE [LARGE SCALE GENOMIC DNA]</scope>
    <source>
        <strain evidence="13">An84</strain>
    </source>
</reference>
<name>A0AB36MHL1_9LACO</name>
<protein>
    <submittedName>
        <fullName evidence="12">Multidrug ABC transporter ATP-binding protein</fullName>
    </submittedName>
</protein>
<dbReference type="GO" id="GO:0016887">
    <property type="term" value="F:ATP hydrolysis activity"/>
    <property type="evidence" value="ECO:0007669"/>
    <property type="project" value="InterPro"/>
</dbReference>
<dbReference type="Gene3D" id="1.20.1560.10">
    <property type="entry name" value="ABC transporter type 1, transmembrane domain"/>
    <property type="match status" value="1"/>
</dbReference>
<evidence type="ECO:0000256" key="4">
    <source>
        <dbReference type="ARBA" id="ARBA00022692"/>
    </source>
</evidence>
<feature type="transmembrane region" description="Helical" evidence="9">
    <location>
        <begin position="12"/>
        <end position="31"/>
    </location>
</feature>
<evidence type="ECO:0000256" key="5">
    <source>
        <dbReference type="ARBA" id="ARBA00022741"/>
    </source>
</evidence>
<sequence length="577" mass="64043">MVKLMRRNLDWWAIITATIFLGFQVVCDLSLPNLTSNLINNGVAKGNVGYIWQIGLQMLGLTLVGIFAAAGNVYFASTQAQKMGARLRGKIFKKVLSFGNYEMDKFGSSSLITRTTNDVMQIQNVTIMMLRMMIMAPLMLIGASIMAYFNEKRLTSIFLVSIPILLIAIGCAMYFAVPLFQKLQKQIDRINLIFREGLTGVRVIRAFRQDKFEQERFDRANKDYTETGIKVFSIVSLMFPIMTLVLNVTNMGIIWFGARLIASHEMQVGNLVAFMTYASMILFSFMMLSMIFVLVPRAEAAAKRINTVLEIENSINDVESEIGRDSDKLQASLEFKNVSFRYRGAEDLALDNLSVDVKAGETLAIIGGTGSGKSTLINLIPRLYDVNSGEVLVDGNDVRKYSLHDLHDKVAFVQQKAVLFKGTIRSNLLIGNPEATEEDMWKALEIAQAKDFISDLPDGLDAVVEQGGDNFSGGQKQRLAIARAIIKPASIYVFDDSFSALDFKTDAKLRLALRQDERISKAIIVIVAQRISTVTGADHIVVLDEGKVVGQGTHKELLADNTTYQEIVESQMKGAAI</sequence>
<keyword evidence="3" id="KW-1003">Cell membrane</keyword>
<dbReference type="InterPro" id="IPR011527">
    <property type="entry name" value="ABC1_TM_dom"/>
</dbReference>
<dbReference type="SUPFAM" id="SSF90123">
    <property type="entry name" value="ABC transporter transmembrane region"/>
    <property type="match status" value="1"/>
</dbReference>
<evidence type="ECO:0000256" key="7">
    <source>
        <dbReference type="ARBA" id="ARBA00022989"/>
    </source>
</evidence>
<dbReference type="InterPro" id="IPR003593">
    <property type="entry name" value="AAA+_ATPase"/>
</dbReference>
<dbReference type="PROSITE" id="PS50929">
    <property type="entry name" value="ABC_TM1F"/>
    <property type="match status" value="1"/>
</dbReference>
<evidence type="ECO:0000256" key="6">
    <source>
        <dbReference type="ARBA" id="ARBA00022840"/>
    </source>
</evidence>
<evidence type="ECO:0000259" key="10">
    <source>
        <dbReference type="PROSITE" id="PS50893"/>
    </source>
</evidence>
<evidence type="ECO:0000256" key="8">
    <source>
        <dbReference type="ARBA" id="ARBA00023136"/>
    </source>
</evidence>
<feature type="domain" description="ABC transmembrane type-1" evidence="11">
    <location>
        <begin position="15"/>
        <end position="297"/>
    </location>
</feature>
<dbReference type="Pfam" id="PF00005">
    <property type="entry name" value="ABC_tran"/>
    <property type="match status" value="1"/>
</dbReference>
<evidence type="ECO:0000259" key="11">
    <source>
        <dbReference type="PROSITE" id="PS50929"/>
    </source>
</evidence>
<dbReference type="InterPro" id="IPR027417">
    <property type="entry name" value="P-loop_NTPase"/>
</dbReference>
<feature type="transmembrane region" description="Helical" evidence="9">
    <location>
        <begin position="268"/>
        <end position="295"/>
    </location>
</feature>
<dbReference type="PANTHER" id="PTHR43394">
    <property type="entry name" value="ATP-DEPENDENT PERMEASE MDL1, MITOCHONDRIAL"/>
    <property type="match status" value="1"/>
</dbReference>
<keyword evidence="6 12" id="KW-0067">ATP-binding</keyword>
<dbReference type="SMART" id="SM00382">
    <property type="entry name" value="AAA"/>
    <property type="match status" value="1"/>
</dbReference>
<gene>
    <name evidence="12" type="ORF">B5G36_05340</name>
</gene>
<feature type="domain" description="ABC transporter" evidence="10">
    <location>
        <begin position="333"/>
        <end position="570"/>
    </location>
</feature>
<dbReference type="FunFam" id="3.40.50.300:FF:000854">
    <property type="entry name" value="Multidrug ABC transporter ATP-binding protein"/>
    <property type="match status" value="1"/>
</dbReference>
<comment type="subcellular location">
    <subcellularLocation>
        <location evidence="1">Cell membrane</location>
        <topology evidence="1">Multi-pass membrane protein</topology>
    </subcellularLocation>
</comment>
<feature type="transmembrane region" description="Helical" evidence="9">
    <location>
        <begin position="51"/>
        <end position="76"/>
    </location>
</feature>
<keyword evidence="4 9" id="KW-0812">Transmembrane</keyword>
<evidence type="ECO:0000256" key="3">
    <source>
        <dbReference type="ARBA" id="ARBA00022475"/>
    </source>
</evidence>
<feature type="transmembrane region" description="Helical" evidence="9">
    <location>
        <begin position="155"/>
        <end position="177"/>
    </location>
</feature>
<evidence type="ECO:0000313" key="13">
    <source>
        <dbReference type="Proteomes" id="UP000196255"/>
    </source>
</evidence>
<dbReference type="InterPro" id="IPR003439">
    <property type="entry name" value="ABC_transporter-like_ATP-bd"/>
</dbReference>
<dbReference type="PROSITE" id="PS00211">
    <property type="entry name" value="ABC_TRANSPORTER_1"/>
    <property type="match status" value="1"/>
</dbReference>
<dbReference type="GO" id="GO:0015421">
    <property type="term" value="F:ABC-type oligopeptide transporter activity"/>
    <property type="evidence" value="ECO:0007669"/>
    <property type="project" value="TreeGrafter"/>
</dbReference>
<evidence type="ECO:0000256" key="1">
    <source>
        <dbReference type="ARBA" id="ARBA00004651"/>
    </source>
</evidence>
<keyword evidence="8 9" id="KW-0472">Membrane</keyword>
<keyword evidence="2" id="KW-0813">Transport</keyword>
<evidence type="ECO:0000256" key="9">
    <source>
        <dbReference type="SAM" id="Phobius"/>
    </source>
</evidence>
<dbReference type="InterPro" id="IPR039421">
    <property type="entry name" value="Type_1_exporter"/>
</dbReference>
<dbReference type="PROSITE" id="PS50893">
    <property type="entry name" value="ABC_TRANSPORTER_2"/>
    <property type="match status" value="1"/>
</dbReference>
<dbReference type="Gene3D" id="3.40.50.300">
    <property type="entry name" value="P-loop containing nucleotide triphosphate hydrolases"/>
    <property type="match status" value="1"/>
</dbReference>
<feature type="transmembrane region" description="Helical" evidence="9">
    <location>
        <begin position="231"/>
        <end position="256"/>
    </location>
</feature>
<comment type="caution">
    <text evidence="12">The sequence shown here is derived from an EMBL/GenBank/DDBJ whole genome shotgun (WGS) entry which is preliminary data.</text>
</comment>
<dbReference type="RefSeq" id="WP_081537731.1">
    <property type="nucleotide sequence ID" value="NZ_CANCWW010000009.1"/>
</dbReference>
<organism evidence="12 13">
    <name type="scientific">Ligilactobacillus salivarius</name>
    <dbReference type="NCBI Taxonomy" id="1624"/>
    <lineage>
        <taxon>Bacteria</taxon>
        <taxon>Bacillati</taxon>
        <taxon>Bacillota</taxon>
        <taxon>Bacilli</taxon>
        <taxon>Lactobacillales</taxon>
        <taxon>Lactobacillaceae</taxon>
        <taxon>Ligilactobacillus</taxon>
    </lineage>
</organism>
<dbReference type="GO" id="GO:0005886">
    <property type="term" value="C:plasma membrane"/>
    <property type="evidence" value="ECO:0007669"/>
    <property type="project" value="UniProtKB-SubCell"/>
</dbReference>
<keyword evidence="7 9" id="KW-1133">Transmembrane helix</keyword>